<feature type="region of interest" description="Disordered" evidence="9">
    <location>
        <begin position="1257"/>
        <end position="1281"/>
    </location>
</feature>
<dbReference type="GO" id="GO:0006412">
    <property type="term" value="P:translation"/>
    <property type="evidence" value="ECO:0007669"/>
    <property type="project" value="InterPro"/>
</dbReference>
<keyword evidence="3" id="KW-0498">Mitosis</keyword>
<evidence type="ECO:0000256" key="8">
    <source>
        <dbReference type="PROSITE-ProRule" id="PRU00330"/>
    </source>
</evidence>
<dbReference type="InterPro" id="IPR000754">
    <property type="entry name" value="Ribosomal_uS9"/>
</dbReference>
<evidence type="ECO:0000259" key="10">
    <source>
        <dbReference type="PROSITE" id="PS50069"/>
    </source>
</evidence>
<keyword evidence="7" id="KW-0131">Cell cycle</keyword>
<dbReference type="PANTHER" id="PTHR45957">
    <property type="entry name" value="ANAPHASE-PROMOTING COMPLEX SUBUNIT 2"/>
    <property type="match status" value="1"/>
</dbReference>
<dbReference type="SUPFAM" id="SSF54211">
    <property type="entry name" value="Ribosomal protein S5 domain 2-like"/>
    <property type="match status" value="1"/>
</dbReference>
<evidence type="ECO:0000256" key="3">
    <source>
        <dbReference type="ARBA" id="ARBA00022776"/>
    </source>
</evidence>
<accession>A0A177B4H6</accession>
<dbReference type="Proteomes" id="UP000078046">
    <property type="component" value="Unassembled WGS sequence"/>
</dbReference>
<dbReference type="InterPro" id="IPR057975">
    <property type="entry name" value="TPR_ANAPC2"/>
</dbReference>
<keyword evidence="4" id="KW-0833">Ubl conjugation pathway</keyword>
<evidence type="ECO:0000313" key="12">
    <source>
        <dbReference type="Proteomes" id="UP000078046"/>
    </source>
</evidence>
<dbReference type="Pfam" id="PF25773">
    <property type="entry name" value="TPR_ANAPC2"/>
    <property type="match status" value="1"/>
</dbReference>
<evidence type="ECO:0000256" key="7">
    <source>
        <dbReference type="ARBA" id="ARBA00023306"/>
    </source>
</evidence>
<evidence type="ECO:0000256" key="4">
    <source>
        <dbReference type="ARBA" id="ARBA00022786"/>
    </source>
</evidence>
<feature type="compositionally biased region" description="Basic and acidic residues" evidence="9">
    <location>
        <begin position="1257"/>
        <end position="1273"/>
    </location>
</feature>
<evidence type="ECO:0000256" key="9">
    <source>
        <dbReference type="SAM" id="MobiDB-lite"/>
    </source>
</evidence>
<reference evidence="11 12" key="1">
    <citation type="submission" date="2016-04" db="EMBL/GenBank/DDBJ databases">
        <title>The genome of Intoshia linei affirms orthonectids as highly simplified spiralians.</title>
        <authorList>
            <person name="Mikhailov K.V."/>
            <person name="Slusarev G.S."/>
            <person name="Nikitin M.A."/>
            <person name="Logacheva M.D."/>
            <person name="Penin A."/>
            <person name="Aleoshin V."/>
            <person name="Panchin Y.V."/>
        </authorList>
    </citation>
    <scope>NUCLEOTIDE SEQUENCE [LARGE SCALE GENOMIC DNA]</scope>
    <source>
        <strain evidence="11">Intl2013</strain>
        <tissue evidence="11">Whole animal</tissue>
    </source>
</reference>
<dbReference type="GO" id="GO:0070979">
    <property type="term" value="P:protein K11-linked ubiquitination"/>
    <property type="evidence" value="ECO:0007669"/>
    <property type="project" value="TreeGrafter"/>
</dbReference>
<dbReference type="GO" id="GO:0007091">
    <property type="term" value="P:metaphase/anaphase transition of mitotic cell cycle"/>
    <property type="evidence" value="ECO:0007669"/>
    <property type="project" value="TreeGrafter"/>
</dbReference>
<dbReference type="PANTHER" id="PTHR45957:SF1">
    <property type="entry name" value="ANAPHASE-PROMOTING COMPLEX SUBUNIT 2"/>
    <property type="match status" value="1"/>
</dbReference>
<dbReference type="Gene3D" id="3.30.230.10">
    <property type="match status" value="1"/>
</dbReference>
<dbReference type="Gene3D" id="3.30.230.130">
    <property type="entry name" value="Cullin, Chain C, Domain 2"/>
    <property type="match status" value="1"/>
</dbReference>
<name>A0A177B4H6_9BILA</name>
<comment type="similarity">
    <text evidence="8">Belongs to the cullin family.</text>
</comment>
<dbReference type="OrthoDB" id="10254627at2759"/>
<sequence>MDDNIKTHENFKRIVNYVFQKNNPENYDRTKLLYNDLRIDHRFLRYLDKLQKGENFHQDKNKNVKVDETNESFILEMKRMLLFEYYFCHFDAIVMNCINKLEQNYEMCDIFDDNNQELVYRFNFNETLTDKLFNVNLSVCERKKNNYNSIGTIYEDLTWYAENWCIQFIDWAFFYHEALNKERCVWDRLNKLLNENFKFEARCLNLGTGAMLVHLRNRKVMVGVYHMYKKMYKIHLQTEDGLSDSLQEEYTRYLKVNDMIIVYGIMANNNMEIITALVDKIIKDKVKNVCQEKYEKSCFNHLVDWLYAVLIPWLVTIYAPYQKSSKDYTNLMYRQQYCLKQRLYLEFSNLRFSQILFIVLDYPESIPTIQDLKKSVAFVGLNNENIIQLRKLLSKKLLHPGVKTEDILMAYVSAVKAFEMLDPTGVLLNLVYEPLRTYLRHRKDTLQCIVQSLIDEESDLKNELIRILQTKNVKPTPKNEDEEEMKNFDKFFGKPWNPKPACDKRLIDRLCFEDLMFKKDVLNTKHLVKNKNVGNGTDLDEIEYNDTAVGDDKRKYESYSCDLDIIDSLIHIFGNLTTFMKQFHFNFAENIVSRLSYDQSINQTTLELIEAKFGAKTIHKCKVMVKDIVESMRMKSCFKSSILDNFDEDLCIQFKKICAELGLTEKNILDTNHFILSYCYWPKSMLKDENEFVLHDAFTKIFNYYQTMYIIFKSNQKLNICSSQGNTTLKITMSNGDVRYETLDFCSSSILMHISDKKIISLMDLLKIMKIDEQALRIKLKQLMMRNLIMETETNMYEEYDASIARKNDVTINVDEVYQKTKKNLGKKNFDEMIWKYVTGMLTSMKSMNLSKILSMLKFFVDVRDDSNQSGDFDTMEFSEYIQSITENKMENFLNSKINDGQVELKNVLTLPIMGNPFMRLRLIYVAKRFNSQNKNINNAMKIYLDNVRDKERFMQNEEKNFAIGKKHLAKMMNATSDDLTQAEINKHIAYLLPSGLMDNRAIPFMKPPQEYIPRIQAIQFDYDGRPFKNKFYTLFPNFYDMINKVSTSLFELNNSILKCNGAIVVDEIKKKEFNESVSSSVEMTLEGLVEKFMENLTHLHFDQYKKTFNRLIQHPLGYQYKDLILKYRIEKKTFDSALWLPQVQIEEKTQRQFVIAQGARKTCKCTLKFYPEGTGKITINGKSMWLFVKSIPLRNQLLLPLQMTNRIGTCDFDVTVSETDLPSEMGSIRLALSRAIAAVSDSETQLKMKLAGLLTRDPRMRERKKPGQEGARRKYTWKRR</sequence>
<proteinExistence type="inferred from homology"/>
<evidence type="ECO:0000313" key="11">
    <source>
        <dbReference type="EMBL" id="OAF69178.1"/>
    </source>
</evidence>
<dbReference type="InterPro" id="IPR014721">
    <property type="entry name" value="Ribsml_uS5_D2-typ_fold_subgr"/>
</dbReference>
<gene>
    <name evidence="11" type="ORF">A3Q56_03074</name>
</gene>
<dbReference type="SUPFAM" id="SSF75632">
    <property type="entry name" value="Cullin homology domain"/>
    <property type="match status" value="1"/>
</dbReference>
<comment type="caution">
    <text evidence="11">The sequence shown here is derived from an EMBL/GenBank/DDBJ whole genome shotgun (WGS) entry which is preliminary data.</text>
</comment>
<dbReference type="InterPro" id="IPR016158">
    <property type="entry name" value="Cullin_homology"/>
</dbReference>
<keyword evidence="6" id="KW-0687">Ribonucleoprotein</keyword>
<dbReference type="InterPro" id="IPR036390">
    <property type="entry name" value="WH_DNA-bd_sf"/>
</dbReference>
<dbReference type="GO" id="GO:0003735">
    <property type="term" value="F:structural constituent of ribosome"/>
    <property type="evidence" value="ECO:0007669"/>
    <property type="project" value="InterPro"/>
</dbReference>
<feature type="domain" description="Cullin family profile" evidence="10">
    <location>
        <begin position="569"/>
        <end position="784"/>
    </location>
</feature>
<dbReference type="Pfam" id="PF08672">
    <property type="entry name" value="ANAPC2"/>
    <property type="match status" value="1"/>
</dbReference>
<evidence type="ECO:0000256" key="2">
    <source>
        <dbReference type="ARBA" id="ARBA00022618"/>
    </source>
</evidence>
<keyword evidence="5" id="KW-0689">Ribosomal protein</keyword>
<dbReference type="InterPro" id="IPR036317">
    <property type="entry name" value="Cullin_homology_sf"/>
</dbReference>
<evidence type="ECO:0000256" key="6">
    <source>
        <dbReference type="ARBA" id="ARBA00023274"/>
    </source>
</evidence>
<keyword evidence="2" id="KW-0132">Cell division</keyword>
<dbReference type="InterPro" id="IPR036388">
    <property type="entry name" value="WH-like_DNA-bd_sf"/>
</dbReference>
<dbReference type="InterPro" id="IPR014786">
    <property type="entry name" value="ANAPC2_C"/>
</dbReference>
<dbReference type="SUPFAM" id="SSF46785">
    <property type="entry name" value="Winged helix' DNA-binding domain"/>
    <property type="match status" value="1"/>
</dbReference>
<dbReference type="InterPro" id="IPR044554">
    <property type="entry name" value="ANAPC2"/>
</dbReference>
<keyword evidence="12" id="KW-1185">Reference proteome</keyword>
<dbReference type="GO" id="GO:0005840">
    <property type="term" value="C:ribosome"/>
    <property type="evidence" value="ECO:0007669"/>
    <property type="project" value="UniProtKB-KW"/>
</dbReference>
<evidence type="ECO:0000256" key="5">
    <source>
        <dbReference type="ARBA" id="ARBA00022980"/>
    </source>
</evidence>
<dbReference type="GO" id="GO:0005680">
    <property type="term" value="C:anaphase-promoting complex"/>
    <property type="evidence" value="ECO:0007669"/>
    <property type="project" value="TreeGrafter"/>
</dbReference>
<organism evidence="11 12">
    <name type="scientific">Intoshia linei</name>
    <dbReference type="NCBI Taxonomy" id="1819745"/>
    <lineage>
        <taxon>Eukaryota</taxon>
        <taxon>Metazoa</taxon>
        <taxon>Spiralia</taxon>
        <taxon>Lophotrochozoa</taxon>
        <taxon>Mesozoa</taxon>
        <taxon>Orthonectida</taxon>
        <taxon>Rhopaluridae</taxon>
        <taxon>Intoshia</taxon>
    </lineage>
</organism>
<dbReference type="Pfam" id="PF00380">
    <property type="entry name" value="Ribosomal_S9"/>
    <property type="match status" value="1"/>
</dbReference>
<dbReference type="Gene3D" id="1.10.10.10">
    <property type="entry name" value="Winged helix-like DNA-binding domain superfamily/Winged helix DNA-binding domain"/>
    <property type="match status" value="1"/>
</dbReference>
<dbReference type="GO" id="GO:1990904">
    <property type="term" value="C:ribonucleoprotein complex"/>
    <property type="evidence" value="ECO:0007669"/>
    <property type="project" value="UniProtKB-KW"/>
</dbReference>
<dbReference type="InterPro" id="IPR020568">
    <property type="entry name" value="Ribosomal_Su5_D2-typ_SF"/>
</dbReference>
<dbReference type="PROSITE" id="PS50069">
    <property type="entry name" value="CULLIN_2"/>
    <property type="match status" value="1"/>
</dbReference>
<evidence type="ECO:0000256" key="1">
    <source>
        <dbReference type="ARBA" id="ARBA00016068"/>
    </source>
</evidence>
<dbReference type="EMBL" id="LWCA01000323">
    <property type="protein sequence ID" value="OAF69178.1"/>
    <property type="molecule type" value="Genomic_DNA"/>
</dbReference>
<protein>
    <recommendedName>
        <fullName evidence="1">Anaphase-promoting complex subunit 2</fullName>
    </recommendedName>
</protein>